<name>A0A835EJ98_9POAL</name>
<protein>
    <submittedName>
        <fullName evidence="2">Uncharacterized protein</fullName>
    </submittedName>
</protein>
<comment type="caution">
    <text evidence="2">The sequence shown here is derived from an EMBL/GenBank/DDBJ whole genome shotgun (WGS) entry which is preliminary data.</text>
</comment>
<reference evidence="2" key="1">
    <citation type="submission" date="2020-07" db="EMBL/GenBank/DDBJ databases">
        <title>Genome sequence and genetic diversity analysis of an under-domesticated orphan crop, white fonio (Digitaria exilis).</title>
        <authorList>
            <person name="Bennetzen J.L."/>
            <person name="Chen S."/>
            <person name="Ma X."/>
            <person name="Wang X."/>
            <person name="Yssel A.E.J."/>
            <person name="Chaluvadi S.R."/>
            <person name="Johnson M."/>
            <person name="Gangashetty P."/>
            <person name="Hamidou F."/>
            <person name="Sanogo M.D."/>
            <person name="Zwaenepoel A."/>
            <person name="Wallace J."/>
            <person name="Van De Peer Y."/>
            <person name="Van Deynze A."/>
        </authorList>
    </citation>
    <scope>NUCLEOTIDE SEQUENCE</scope>
    <source>
        <tissue evidence="2">Leaves</tissue>
    </source>
</reference>
<organism evidence="2 3">
    <name type="scientific">Digitaria exilis</name>
    <dbReference type="NCBI Taxonomy" id="1010633"/>
    <lineage>
        <taxon>Eukaryota</taxon>
        <taxon>Viridiplantae</taxon>
        <taxon>Streptophyta</taxon>
        <taxon>Embryophyta</taxon>
        <taxon>Tracheophyta</taxon>
        <taxon>Spermatophyta</taxon>
        <taxon>Magnoliopsida</taxon>
        <taxon>Liliopsida</taxon>
        <taxon>Poales</taxon>
        <taxon>Poaceae</taxon>
        <taxon>PACMAD clade</taxon>
        <taxon>Panicoideae</taxon>
        <taxon>Panicodae</taxon>
        <taxon>Paniceae</taxon>
        <taxon>Anthephorinae</taxon>
        <taxon>Digitaria</taxon>
    </lineage>
</organism>
<dbReference type="AlphaFoldDB" id="A0A835EJ98"/>
<dbReference type="OrthoDB" id="679995at2759"/>
<accession>A0A835EJ98</accession>
<evidence type="ECO:0000313" key="3">
    <source>
        <dbReference type="Proteomes" id="UP000636709"/>
    </source>
</evidence>
<sequence>MTSLLQMSPFAVSAAAAAEQKPVEEKYSSGSIPRNDENYIAPAEPANSKRGSTQDQEKIINTKSSRKRRMEDADEASDKELGSYPSLNMFAKTWLWDRLVPLRCPTGWSDYSNYLRHFGSTTIAMPVLLVNKEADLICELLKHGANRTDCIIEQSIMIRMCALSLMLSILKESCFPSSKMWLDLVASN</sequence>
<dbReference type="Proteomes" id="UP000636709">
    <property type="component" value="Unassembled WGS sequence"/>
</dbReference>
<evidence type="ECO:0000256" key="1">
    <source>
        <dbReference type="SAM" id="MobiDB-lite"/>
    </source>
</evidence>
<evidence type="ECO:0000313" key="2">
    <source>
        <dbReference type="EMBL" id="KAF8690126.1"/>
    </source>
</evidence>
<proteinExistence type="predicted"/>
<dbReference type="EMBL" id="JACEFO010001992">
    <property type="protein sequence ID" value="KAF8690126.1"/>
    <property type="molecule type" value="Genomic_DNA"/>
</dbReference>
<feature type="region of interest" description="Disordered" evidence="1">
    <location>
        <begin position="15"/>
        <end position="78"/>
    </location>
</feature>
<keyword evidence="3" id="KW-1185">Reference proteome</keyword>
<gene>
    <name evidence="2" type="ORF">HU200_041365</name>
</gene>